<dbReference type="Proteomes" id="UP000241444">
    <property type="component" value="Unassembled WGS sequence"/>
</dbReference>
<comment type="caution">
    <text evidence="2">The sequence shown here is derived from an EMBL/GenBank/DDBJ whole genome shotgun (WGS) entry which is preliminary data.</text>
</comment>
<name>A0A2P7BPY7_9HYPH</name>
<sequence length="114" mass="12566">MRDSSFEHVMIQSPRSGTVLNVTSVEQASELLENGWTKQCGPKHTAAVEMCANALKEKASVDDARIAFVEAAKEIDVYVAEKTRATAPPRSVRNKVNDSAFSENGERPFPRRDS</sequence>
<dbReference type="Gene3D" id="6.10.250.730">
    <property type="match status" value="1"/>
</dbReference>
<feature type="region of interest" description="Disordered" evidence="1">
    <location>
        <begin position="83"/>
        <end position="114"/>
    </location>
</feature>
<feature type="compositionally biased region" description="Basic and acidic residues" evidence="1">
    <location>
        <begin position="104"/>
        <end position="114"/>
    </location>
</feature>
<keyword evidence="3" id="KW-1185">Reference proteome</keyword>
<proteinExistence type="predicted"/>
<dbReference type="InterPro" id="IPR010385">
    <property type="entry name" value="DUF982"/>
</dbReference>
<evidence type="ECO:0000313" key="2">
    <source>
        <dbReference type="EMBL" id="PSH68504.1"/>
    </source>
</evidence>
<accession>A0A2P7BPY7</accession>
<protein>
    <submittedName>
        <fullName evidence="2">DUF982 domain-containing protein</fullName>
    </submittedName>
</protein>
<evidence type="ECO:0000313" key="3">
    <source>
        <dbReference type="Proteomes" id="UP000241444"/>
    </source>
</evidence>
<dbReference type="AlphaFoldDB" id="A0A2P7BPY7"/>
<organism evidence="2 3">
    <name type="scientific">Phyllobacterium brassicacearum</name>
    <dbReference type="NCBI Taxonomy" id="314235"/>
    <lineage>
        <taxon>Bacteria</taxon>
        <taxon>Pseudomonadati</taxon>
        <taxon>Pseudomonadota</taxon>
        <taxon>Alphaproteobacteria</taxon>
        <taxon>Hyphomicrobiales</taxon>
        <taxon>Phyllobacteriaceae</taxon>
        <taxon>Phyllobacterium</taxon>
    </lineage>
</organism>
<gene>
    <name evidence="2" type="ORF">CU102_12055</name>
</gene>
<evidence type="ECO:0000256" key="1">
    <source>
        <dbReference type="SAM" id="MobiDB-lite"/>
    </source>
</evidence>
<reference evidence="3" key="1">
    <citation type="submission" date="2017-11" db="EMBL/GenBank/DDBJ databases">
        <authorList>
            <person name="Kuznetsova I."/>
            <person name="Sazanova A."/>
            <person name="Chirak E."/>
            <person name="Safronova V."/>
            <person name="Willems A."/>
        </authorList>
    </citation>
    <scope>NUCLEOTIDE SEQUENCE [LARGE SCALE GENOMIC DNA]</scope>
    <source>
        <strain evidence="3">STM 196</strain>
    </source>
</reference>
<dbReference type="EMBL" id="PGGO01000008">
    <property type="protein sequence ID" value="PSH68504.1"/>
    <property type="molecule type" value="Genomic_DNA"/>
</dbReference>
<dbReference type="Pfam" id="PF06169">
    <property type="entry name" value="DUF982"/>
    <property type="match status" value="1"/>
</dbReference>